<reference evidence="3" key="1">
    <citation type="submission" date="2018-04" db="EMBL/GenBank/DDBJ databases">
        <title>Transcriptome of Schizaphis graminum biotype I.</title>
        <authorList>
            <person name="Scully E.D."/>
            <person name="Geib S.M."/>
            <person name="Palmer N.A."/>
            <person name="Koch K."/>
            <person name="Bradshaw J."/>
            <person name="Heng-Moss T."/>
            <person name="Sarath G."/>
        </authorList>
    </citation>
    <scope>NUCLEOTIDE SEQUENCE</scope>
</reference>
<feature type="coiled-coil region" evidence="1">
    <location>
        <begin position="45"/>
        <end position="72"/>
    </location>
</feature>
<accession>A0A2S2NUT6</accession>
<sequence>MRAVIKLLKNTLGECARCRSFIETPLLSNDVLSQSGDTSDSVTEENKLSKRITELEIELAQTKLALVESECRNQDLGHRLGVKFSELQASKNTLPPWLQKTLTSIKEVTTNKTNDQQRMIVGRRDSAPNTQSFDL</sequence>
<gene>
    <name evidence="3" type="primary">Rabgap1_1</name>
    <name evidence="3" type="ORF">g.17759</name>
</gene>
<feature type="region of interest" description="Disordered" evidence="2">
    <location>
        <begin position="113"/>
        <end position="135"/>
    </location>
</feature>
<evidence type="ECO:0000256" key="2">
    <source>
        <dbReference type="SAM" id="MobiDB-lite"/>
    </source>
</evidence>
<dbReference type="PANTHER" id="PTHR47728:SF1">
    <property type="entry name" value="RAB GTPASE ACTIVATING PROTEIN 1 LIKE"/>
    <property type="match status" value="1"/>
</dbReference>
<organism evidence="3">
    <name type="scientific">Schizaphis graminum</name>
    <name type="common">Green bug aphid</name>
    <dbReference type="NCBI Taxonomy" id="13262"/>
    <lineage>
        <taxon>Eukaryota</taxon>
        <taxon>Metazoa</taxon>
        <taxon>Ecdysozoa</taxon>
        <taxon>Arthropoda</taxon>
        <taxon>Hexapoda</taxon>
        <taxon>Insecta</taxon>
        <taxon>Pterygota</taxon>
        <taxon>Neoptera</taxon>
        <taxon>Paraneoptera</taxon>
        <taxon>Hemiptera</taxon>
        <taxon>Sternorrhyncha</taxon>
        <taxon>Aphidomorpha</taxon>
        <taxon>Aphidoidea</taxon>
        <taxon>Aphididae</taxon>
        <taxon>Aphidini</taxon>
        <taxon>Schizaphis</taxon>
    </lineage>
</organism>
<proteinExistence type="predicted"/>
<dbReference type="AlphaFoldDB" id="A0A2S2NUT6"/>
<keyword evidence="1" id="KW-0175">Coiled coil</keyword>
<evidence type="ECO:0000313" key="3">
    <source>
        <dbReference type="EMBL" id="MBY20828.1"/>
    </source>
</evidence>
<dbReference type="PANTHER" id="PTHR47728">
    <property type="entry name" value="RAB GTPASE-ACTIVATING PROTEIN 1-LIKE"/>
    <property type="match status" value="1"/>
</dbReference>
<evidence type="ECO:0000256" key="1">
    <source>
        <dbReference type="SAM" id="Coils"/>
    </source>
</evidence>
<name>A0A2S2NUT6_SCHGA</name>
<dbReference type="EMBL" id="GGMR01008209">
    <property type="protein sequence ID" value="MBY20828.1"/>
    <property type="molecule type" value="Transcribed_RNA"/>
</dbReference>
<protein>
    <submittedName>
        <fullName evidence="3">Rab GTPase-activating protein 1</fullName>
    </submittedName>
</protein>